<keyword evidence="7" id="KW-0695">RNA-directed DNA polymerase</keyword>
<dbReference type="Pfam" id="PF25597">
    <property type="entry name" value="SH3_retrovirus"/>
    <property type="match status" value="1"/>
</dbReference>
<name>A0AAV7XYI3_9NEOP</name>
<evidence type="ECO:0000313" key="11">
    <source>
        <dbReference type="EMBL" id="KAJ1530257.1"/>
    </source>
</evidence>
<protein>
    <recommendedName>
        <fullName evidence="10">Integrase catalytic domain-containing protein</fullName>
    </recommendedName>
</protein>
<keyword evidence="8" id="KW-0808">Transferase</keyword>
<keyword evidence="2" id="KW-0479">Metal-binding</keyword>
<dbReference type="GO" id="GO:0004519">
    <property type="term" value="F:endonuclease activity"/>
    <property type="evidence" value="ECO:0007669"/>
    <property type="project" value="UniProtKB-KW"/>
</dbReference>
<keyword evidence="8" id="KW-0239">DNA-directed DNA polymerase</keyword>
<dbReference type="InterPro" id="IPR001584">
    <property type="entry name" value="Integrase_cat-core"/>
</dbReference>
<evidence type="ECO:0000313" key="12">
    <source>
        <dbReference type="Proteomes" id="UP001075354"/>
    </source>
</evidence>
<proteinExistence type="predicted"/>
<evidence type="ECO:0000256" key="9">
    <source>
        <dbReference type="ARBA" id="ARBA00023172"/>
    </source>
</evidence>
<keyword evidence="8" id="KW-0548">Nucleotidyltransferase</keyword>
<dbReference type="GO" id="GO:0046872">
    <property type="term" value="F:metal ion binding"/>
    <property type="evidence" value="ECO:0007669"/>
    <property type="project" value="UniProtKB-KW"/>
</dbReference>
<evidence type="ECO:0000256" key="5">
    <source>
        <dbReference type="ARBA" id="ARBA00022842"/>
    </source>
</evidence>
<keyword evidence="5" id="KW-0460">Magnesium</keyword>
<dbReference type="InterPro" id="IPR036397">
    <property type="entry name" value="RNaseH_sf"/>
</dbReference>
<reference evidence="11" key="1">
    <citation type="submission" date="2022-12" db="EMBL/GenBank/DDBJ databases">
        <title>Chromosome-level genome assembly of the bean flower thrips Megalurothrips usitatus.</title>
        <authorList>
            <person name="Ma L."/>
            <person name="Liu Q."/>
            <person name="Li H."/>
            <person name="Cai W."/>
        </authorList>
    </citation>
    <scope>NUCLEOTIDE SEQUENCE</scope>
    <source>
        <strain evidence="11">Cailab_2022a</strain>
    </source>
</reference>
<dbReference type="GO" id="GO:0003887">
    <property type="term" value="F:DNA-directed DNA polymerase activity"/>
    <property type="evidence" value="ECO:0007669"/>
    <property type="project" value="UniProtKB-KW"/>
</dbReference>
<feature type="domain" description="Integrase catalytic" evidence="10">
    <location>
        <begin position="332"/>
        <end position="497"/>
    </location>
</feature>
<dbReference type="Gene3D" id="3.30.420.10">
    <property type="entry name" value="Ribonuclease H-like superfamily/Ribonuclease H"/>
    <property type="match status" value="1"/>
</dbReference>
<dbReference type="EMBL" id="JAPTSV010000002">
    <property type="protein sequence ID" value="KAJ1530257.1"/>
    <property type="molecule type" value="Genomic_DNA"/>
</dbReference>
<dbReference type="InterPro" id="IPR012337">
    <property type="entry name" value="RNaseH-like_sf"/>
</dbReference>
<keyword evidence="3" id="KW-0255">Endonuclease</keyword>
<keyword evidence="9" id="KW-0233">DNA recombination</keyword>
<dbReference type="InterPro" id="IPR057670">
    <property type="entry name" value="SH3_retrovirus"/>
</dbReference>
<dbReference type="PANTHER" id="PTHR42648:SF11">
    <property type="entry name" value="TRANSPOSON TY4-P GAG-POL POLYPROTEIN"/>
    <property type="match status" value="1"/>
</dbReference>
<evidence type="ECO:0000256" key="3">
    <source>
        <dbReference type="ARBA" id="ARBA00022759"/>
    </source>
</evidence>
<keyword evidence="6" id="KW-0229">DNA integration</keyword>
<evidence type="ECO:0000256" key="8">
    <source>
        <dbReference type="ARBA" id="ARBA00022932"/>
    </source>
</evidence>
<gene>
    <name evidence="11" type="ORF">ONE63_005180</name>
</gene>
<dbReference type="SUPFAM" id="SSF53098">
    <property type="entry name" value="Ribonuclease H-like"/>
    <property type="match status" value="1"/>
</dbReference>
<keyword evidence="1" id="KW-0540">Nuclease</keyword>
<accession>A0AAV7XYI3</accession>
<comment type="caution">
    <text evidence="11">The sequence shown here is derived from an EMBL/GenBank/DDBJ whole genome shotgun (WGS) entry which is preliminary data.</text>
</comment>
<evidence type="ECO:0000256" key="4">
    <source>
        <dbReference type="ARBA" id="ARBA00022801"/>
    </source>
</evidence>
<dbReference type="Pfam" id="PF14223">
    <property type="entry name" value="Retrotran_gag_2"/>
    <property type="match status" value="1"/>
</dbReference>
<dbReference type="GO" id="GO:0003676">
    <property type="term" value="F:nucleic acid binding"/>
    <property type="evidence" value="ECO:0007669"/>
    <property type="project" value="InterPro"/>
</dbReference>
<keyword evidence="12" id="KW-1185">Reference proteome</keyword>
<dbReference type="InterPro" id="IPR039537">
    <property type="entry name" value="Retrotran_Ty1/copia-like"/>
</dbReference>
<evidence type="ECO:0000256" key="1">
    <source>
        <dbReference type="ARBA" id="ARBA00022722"/>
    </source>
</evidence>
<sequence length="847" mass="96706">MAEQGETTTRDPIPKLDRRNYYSWSERAISKLVERNCWNAVDPGFDDVEVPNFQDWQARANRKALSFMLKYVSNAYFEDIGECVRAKEEWNKLKNIHSSFTLLQCLEKMKEMFSVTKTDDVPMHEYMAKIQGLNRITRSGNFGLELSDRQLAGVFLVGLPKAKYKVLISMLERENAGEVLTTESVKARLLQEEDLEEYETVSGAYMSSNTSRGRGAQRGVVCETHEEECIAKDKGNNNEILFKAPVKDGLYVVCVKRRVCAATVNKESGSSVKNAVALRSVAEWHSKLGHLHSDAIKKIPVIGCIGKLDEKCDVCEKGKATKLGFPQTSDRQSCHPLDLIHTDVMGKLTNSLGGSKYVITFIGDYSRFVRVYYLKKKSEAFKAFKQYQTYVEVLHERKIKAMQSDGGGEYIDGEFQAYLRERGVVHRKTVKNSPEQNGISERQNRTLANIVRCLLIQSGLPKTFWAEAFNVAVYVRNLSPSRAICNRIPVELWSNAPVTADMYERLIVLGCKGWLYEKGDKFDKMAIDYIFVGYGDVENVKGYKVWCPTKGKFVIAHNVKFDQTVFPYVDKYKLNTEWVVPTVSDNTLQVQVEYENTGNDMEDDFNMGLDDEFFNEEDDVIEEMGGEIDFHNVHPEAFEDCLELHVEPAVEPEVALRRLQKIEWLKSMLSHLLEVRDLMSDFLSMNIVQEEGKISVDQRKYIQDILSEFKLDQANGRSAPLPVSNDDQTETGNEDFDRSQYQHAVGKLVYLLGCTRPDLSFALSKISQCNNAPKKGNWNDVHVLRYVKETKDLRIVYSKDNSKPKLETYCDSDYNNTKKERVSFSGYVIMMSNGPIVWKTKKQEVTA</sequence>
<evidence type="ECO:0000256" key="6">
    <source>
        <dbReference type="ARBA" id="ARBA00022908"/>
    </source>
</evidence>
<dbReference type="PANTHER" id="PTHR42648">
    <property type="entry name" value="TRANSPOSASE, PUTATIVE-RELATED"/>
    <property type="match status" value="1"/>
</dbReference>
<dbReference type="GO" id="GO:0003964">
    <property type="term" value="F:RNA-directed DNA polymerase activity"/>
    <property type="evidence" value="ECO:0007669"/>
    <property type="project" value="UniProtKB-KW"/>
</dbReference>
<dbReference type="Proteomes" id="UP001075354">
    <property type="component" value="Chromosome 2"/>
</dbReference>
<evidence type="ECO:0000259" key="10">
    <source>
        <dbReference type="PROSITE" id="PS50994"/>
    </source>
</evidence>
<dbReference type="GO" id="GO:0015074">
    <property type="term" value="P:DNA integration"/>
    <property type="evidence" value="ECO:0007669"/>
    <property type="project" value="UniProtKB-KW"/>
</dbReference>
<organism evidence="11 12">
    <name type="scientific">Megalurothrips usitatus</name>
    <name type="common">bean blossom thrips</name>
    <dbReference type="NCBI Taxonomy" id="439358"/>
    <lineage>
        <taxon>Eukaryota</taxon>
        <taxon>Metazoa</taxon>
        <taxon>Ecdysozoa</taxon>
        <taxon>Arthropoda</taxon>
        <taxon>Hexapoda</taxon>
        <taxon>Insecta</taxon>
        <taxon>Pterygota</taxon>
        <taxon>Neoptera</taxon>
        <taxon>Paraneoptera</taxon>
        <taxon>Thysanoptera</taxon>
        <taxon>Terebrantia</taxon>
        <taxon>Thripoidea</taxon>
        <taxon>Thripidae</taxon>
        <taxon>Megalurothrips</taxon>
    </lineage>
</organism>
<dbReference type="PROSITE" id="PS50994">
    <property type="entry name" value="INTEGRASE"/>
    <property type="match status" value="1"/>
</dbReference>
<dbReference type="Pfam" id="PF00665">
    <property type="entry name" value="rve"/>
    <property type="match status" value="1"/>
</dbReference>
<dbReference type="GO" id="GO:0006310">
    <property type="term" value="P:DNA recombination"/>
    <property type="evidence" value="ECO:0007669"/>
    <property type="project" value="UniProtKB-KW"/>
</dbReference>
<evidence type="ECO:0000256" key="2">
    <source>
        <dbReference type="ARBA" id="ARBA00022723"/>
    </source>
</evidence>
<keyword evidence="4" id="KW-0378">Hydrolase</keyword>
<dbReference type="AlphaFoldDB" id="A0AAV7XYI3"/>
<evidence type="ECO:0000256" key="7">
    <source>
        <dbReference type="ARBA" id="ARBA00022918"/>
    </source>
</evidence>
<dbReference type="GO" id="GO:0016787">
    <property type="term" value="F:hydrolase activity"/>
    <property type="evidence" value="ECO:0007669"/>
    <property type="project" value="UniProtKB-KW"/>
</dbReference>